<evidence type="ECO:0000313" key="9">
    <source>
        <dbReference type="EMBL" id="KAJ4330613.1"/>
    </source>
</evidence>
<keyword evidence="3 8" id="KW-0349">Heme</keyword>
<evidence type="ECO:0000256" key="4">
    <source>
        <dbReference type="ARBA" id="ARBA00022723"/>
    </source>
</evidence>
<evidence type="ECO:0000256" key="7">
    <source>
        <dbReference type="ARBA" id="ARBA00023033"/>
    </source>
</evidence>
<dbReference type="OrthoDB" id="10029320at2759"/>
<dbReference type="GO" id="GO:0020037">
    <property type="term" value="F:heme binding"/>
    <property type="evidence" value="ECO:0007669"/>
    <property type="project" value="InterPro"/>
</dbReference>
<dbReference type="Pfam" id="PF00067">
    <property type="entry name" value="p450"/>
    <property type="match status" value="1"/>
</dbReference>
<evidence type="ECO:0000313" key="10">
    <source>
        <dbReference type="Proteomes" id="UP001140562"/>
    </source>
</evidence>
<accession>A0A9W8WQY4</accession>
<feature type="binding site" description="axial binding residue" evidence="8">
    <location>
        <position position="218"/>
    </location>
    <ligand>
        <name>heme</name>
        <dbReference type="ChEBI" id="CHEBI:30413"/>
    </ligand>
    <ligandPart>
        <name>Fe</name>
        <dbReference type="ChEBI" id="CHEBI:18248"/>
    </ligandPart>
</feature>
<evidence type="ECO:0000256" key="8">
    <source>
        <dbReference type="PIRSR" id="PIRSR602401-1"/>
    </source>
</evidence>
<dbReference type="PANTHER" id="PTHR24305">
    <property type="entry name" value="CYTOCHROME P450"/>
    <property type="match status" value="1"/>
</dbReference>
<sequence length="300" mass="33419">MSRFIGKILDNRFAAGQSLASGERKTKTGIDLALELYAKENGERADVSATTMNGEFRQAAIDNLGLLLFAGHDTTASTLCYCYKMLGDNPRALAAARKELDNVFGLDTSAADQLRRSPVLINKLDYTLAVIKEVLRLWSPASTVRAGRKDFFVREPVSGELLPTEGVNIWVQSFSMGRSKQLWGEDADEFKPERFLHGNSANIPADAWRPFERGPRACIGQEFTYLEVKTVLALTLREFDVRCAFDELASLSKDGTFWTKDSSFQSGPQEAFGDPMYQILLATAKPREGMPARVKRRKAF</sequence>
<comment type="pathway">
    <text evidence="2">Secondary metabolite biosynthesis.</text>
</comment>
<reference evidence="9" key="1">
    <citation type="submission" date="2022-10" db="EMBL/GenBank/DDBJ databases">
        <title>Tapping the CABI collections for fungal endophytes: first genome assemblies for Collariella, Neodidymelliopsis, Ascochyta clinopodiicola, Didymella pomorum, Didymosphaeria variabile, Neocosmospora piperis and Neocucurbitaria cava.</title>
        <authorList>
            <person name="Hill R."/>
        </authorList>
    </citation>
    <scope>NUCLEOTIDE SEQUENCE</scope>
    <source>
        <strain evidence="9">IMI 360193</strain>
    </source>
</reference>
<comment type="cofactor">
    <cofactor evidence="1 8">
        <name>heme</name>
        <dbReference type="ChEBI" id="CHEBI:30413"/>
    </cofactor>
</comment>
<dbReference type="GO" id="GO:0016705">
    <property type="term" value="F:oxidoreductase activity, acting on paired donors, with incorporation or reduction of molecular oxygen"/>
    <property type="evidence" value="ECO:0007669"/>
    <property type="project" value="InterPro"/>
</dbReference>
<evidence type="ECO:0000256" key="1">
    <source>
        <dbReference type="ARBA" id="ARBA00001971"/>
    </source>
</evidence>
<comment type="caution">
    <text evidence="9">The sequence shown here is derived from an EMBL/GenBank/DDBJ whole genome shotgun (WGS) entry which is preliminary data.</text>
</comment>
<evidence type="ECO:0000256" key="3">
    <source>
        <dbReference type="ARBA" id="ARBA00022617"/>
    </source>
</evidence>
<dbReference type="PRINTS" id="PR00385">
    <property type="entry name" value="P450"/>
</dbReference>
<dbReference type="InterPro" id="IPR036396">
    <property type="entry name" value="Cyt_P450_sf"/>
</dbReference>
<dbReference type="PANTHER" id="PTHR24305:SF107">
    <property type="entry name" value="P450, PUTATIVE (EUROFUNG)-RELATED"/>
    <property type="match status" value="1"/>
</dbReference>
<dbReference type="GO" id="GO:0004497">
    <property type="term" value="F:monooxygenase activity"/>
    <property type="evidence" value="ECO:0007669"/>
    <property type="project" value="UniProtKB-KW"/>
</dbReference>
<evidence type="ECO:0008006" key="11">
    <source>
        <dbReference type="Google" id="ProtNLM"/>
    </source>
</evidence>
<dbReference type="Proteomes" id="UP001140562">
    <property type="component" value="Unassembled WGS sequence"/>
</dbReference>
<evidence type="ECO:0000256" key="5">
    <source>
        <dbReference type="ARBA" id="ARBA00023002"/>
    </source>
</evidence>
<dbReference type="SUPFAM" id="SSF48264">
    <property type="entry name" value="Cytochrome P450"/>
    <property type="match status" value="1"/>
</dbReference>
<dbReference type="AlphaFoldDB" id="A0A9W8WQY4"/>
<protein>
    <recommendedName>
        <fullName evidence="11">Cytochrome P450</fullName>
    </recommendedName>
</protein>
<keyword evidence="10" id="KW-1185">Reference proteome</keyword>
<dbReference type="EMBL" id="JAPEUV010000185">
    <property type="protein sequence ID" value="KAJ4330613.1"/>
    <property type="molecule type" value="Genomic_DNA"/>
</dbReference>
<dbReference type="GO" id="GO:0005506">
    <property type="term" value="F:iron ion binding"/>
    <property type="evidence" value="ECO:0007669"/>
    <property type="project" value="InterPro"/>
</dbReference>
<gene>
    <name evidence="9" type="ORF">N0V87_009836</name>
</gene>
<dbReference type="InterPro" id="IPR050121">
    <property type="entry name" value="Cytochrome_P450_monoxygenase"/>
</dbReference>
<keyword evidence="7" id="KW-0503">Monooxygenase</keyword>
<organism evidence="9 10">
    <name type="scientific">Didymella glomerata</name>
    <dbReference type="NCBI Taxonomy" id="749621"/>
    <lineage>
        <taxon>Eukaryota</taxon>
        <taxon>Fungi</taxon>
        <taxon>Dikarya</taxon>
        <taxon>Ascomycota</taxon>
        <taxon>Pezizomycotina</taxon>
        <taxon>Dothideomycetes</taxon>
        <taxon>Pleosporomycetidae</taxon>
        <taxon>Pleosporales</taxon>
        <taxon>Pleosporineae</taxon>
        <taxon>Didymellaceae</taxon>
        <taxon>Didymella</taxon>
    </lineage>
</organism>
<proteinExistence type="predicted"/>
<evidence type="ECO:0000256" key="6">
    <source>
        <dbReference type="ARBA" id="ARBA00023004"/>
    </source>
</evidence>
<keyword evidence="5" id="KW-0560">Oxidoreductase</keyword>
<name>A0A9W8WQY4_9PLEO</name>
<keyword evidence="4 8" id="KW-0479">Metal-binding</keyword>
<dbReference type="PRINTS" id="PR00463">
    <property type="entry name" value="EP450I"/>
</dbReference>
<dbReference type="Gene3D" id="1.10.630.10">
    <property type="entry name" value="Cytochrome P450"/>
    <property type="match status" value="1"/>
</dbReference>
<dbReference type="InterPro" id="IPR002401">
    <property type="entry name" value="Cyt_P450_E_grp-I"/>
</dbReference>
<evidence type="ECO:0000256" key="2">
    <source>
        <dbReference type="ARBA" id="ARBA00005179"/>
    </source>
</evidence>
<dbReference type="InterPro" id="IPR001128">
    <property type="entry name" value="Cyt_P450"/>
</dbReference>
<keyword evidence="6 8" id="KW-0408">Iron</keyword>